<organism evidence="9 10">
    <name type="scientific">Vibrio agarilyticus</name>
    <dbReference type="NCBI Taxonomy" id="2726741"/>
    <lineage>
        <taxon>Bacteria</taxon>
        <taxon>Pseudomonadati</taxon>
        <taxon>Pseudomonadota</taxon>
        <taxon>Gammaproteobacteria</taxon>
        <taxon>Vibrionales</taxon>
        <taxon>Vibrionaceae</taxon>
        <taxon>Vibrio</taxon>
    </lineage>
</organism>
<keyword evidence="10" id="KW-1185">Reference proteome</keyword>
<dbReference type="SMART" id="SM00490">
    <property type="entry name" value="HELICc"/>
    <property type="match status" value="1"/>
</dbReference>
<dbReference type="EMBL" id="JABAIK010000007">
    <property type="protein sequence ID" value="NLS12996.1"/>
    <property type="molecule type" value="Genomic_DNA"/>
</dbReference>
<evidence type="ECO:0000256" key="4">
    <source>
        <dbReference type="ARBA" id="ARBA00022840"/>
    </source>
</evidence>
<dbReference type="PROSITE" id="PS51194">
    <property type="entry name" value="HELICASE_CTER"/>
    <property type="match status" value="1"/>
</dbReference>
<comment type="caution">
    <text evidence="9">The sequence shown here is derived from an EMBL/GenBank/DDBJ whole genome shotgun (WGS) entry which is preliminary data.</text>
</comment>
<dbReference type="SMART" id="SM00487">
    <property type="entry name" value="DEXDc"/>
    <property type="match status" value="1"/>
</dbReference>
<comment type="similarity">
    <text evidence="5">Belongs to the DEAD box helicase family.</text>
</comment>
<dbReference type="Proteomes" id="UP000535589">
    <property type="component" value="Unassembled WGS sequence"/>
</dbReference>
<keyword evidence="1" id="KW-0547">Nucleotide-binding</keyword>
<proteinExistence type="inferred from homology"/>
<sequence>MSFSVLLSPQVLSALPRDIEQPTQIQRLAIPKLLTGNNVLALANTGSGKTLAFGLPVIEKLLASPTVSALILVPTRELAIQVKETLERVAQPLGIETMALCGGENKSAQIDALKQRPRLLVATTGRLLDLMKDDESAALLPLSALAMVTLDEADRLLDMGFWSDVVAIFARIPSNCQIAMFSATFSDELKAKAKQLMPHAVELHAAPTHGVDDATHGHDAHSSPIDETLYLVNKGSKPQALIALLKQHSDAQALAFIGEKGSADSLCKKLVKAGISAQALHSAKTQAERESTLAQFKAGEVSVLLATDVLARGIHIDALPLVINFDLPQHSEVYVHRIGRTARAGATGTALSLVCHSEAGALEAIRTLTKRELPLRPLDGFPVTDTPSEGTAKRAPKDKKANRRTQNKKSIKQFQRKA</sequence>
<dbReference type="PROSITE" id="PS51192">
    <property type="entry name" value="HELICASE_ATP_BIND_1"/>
    <property type="match status" value="1"/>
</dbReference>
<feature type="compositionally biased region" description="Basic residues" evidence="6">
    <location>
        <begin position="394"/>
        <end position="418"/>
    </location>
</feature>
<dbReference type="InterPro" id="IPR027417">
    <property type="entry name" value="P-loop_NTPase"/>
</dbReference>
<feature type="domain" description="Helicase C-terminal" evidence="8">
    <location>
        <begin position="236"/>
        <end position="389"/>
    </location>
</feature>
<dbReference type="AlphaFoldDB" id="A0A7X8TQK0"/>
<gene>
    <name evidence="9" type="ORF">HGP28_08860</name>
</gene>
<dbReference type="GO" id="GO:0016787">
    <property type="term" value="F:hydrolase activity"/>
    <property type="evidence" value="ECO:0007669"/>
    <property type="project" value="UniProtKB-KW"/>
</dbReference>
<evidence type="ECO:0000256" key="3">
    <source>
        <dbReference type="ARBA" id="ARBA00022806"/>
    </source>
</evidence>
<dbReference type="GO" id="GO:0005829">
    <property type="term" value="C:cytosol"/>
    <property type="evidence" value="ECO:0007669"/>
    <property type="project" value="TreeGrafter"/>
</dbReference>
<dbReference type="GO" id="GO:0003724">
    <property type="term" value="F:RNA helicase activity"/>
    <property type="evidence" value="ECO:0007669"/>
    <property type="project" value="TreeGrafter"/>
</dbReference>
<dbReference type="InterPro" id="IPR050079">
    <property type="entry name" value="DEAD_box_RNA_helicase"/>
</dbReference>
<keyword evidence="3 9" id="KW-0347">Helicase</keyword>
<dbReference type="CDD" id="cd18787">
    <property type="entry name" value="SF2_C_DEAD"/>
    <property type="match status" value="1"/>
</dbReference>
<evidence type="ECO:0000259" key="8">
    <source>
        <dbReference type="PROSITE" id="PS51194"/>
    </source>
</evidence>
<dbReference type="RefSeq" id="WP_168836089.1">
    <property type="nucleotide sequence ID" value="NZ_JABAIK010000007.1"/>
</dbReference>
<dbReference type="Pfam" id="PF00271">
    <property type="entry name" value="Helicase_C"/>
    <property type="match status" value="1"/>
</dbReference>
<protein>
    <submittedName>
        <fullName evidence="9">DEAD/DEAH box helicase</fullName>
    </submittedName>
</protein>
<dbReference type="PANTHER" id="PTHR47959:SF2">
    <property type="entry name" value="ATP-DEPENDENT RNA HELICASE DEAD BOX FAMILY"/>
    <property type="match status" value="1"/>
</dbReference>
<dbReference type="InterPro" id="IPR044742">
    <property type="entry name" value="DEAD/DEAH_RhlB"/>
</dbReference>
<dbReference type="Gene3D" id="3.40.50.300">
    <property type="entry name" value="P-loop containing nucleotide triphosphate hydrolases"/>
    <property type="match status" value="2"/>
</dbReference>
<dbReference type="InterPro" id="IPR014001">
    <property type="entry name" value="Helicase_ATP-bd"/>
</dbReference>
<evidence type="ECO:0000256" key="5">
    <source>
        <dbReference type="ARBA" id="ARBA00038437"/>
    </source>
</evidence>
<keyword evidence="2" id="KW-0378">Hydrolase</keyword>
<dbReference type="CDD" id="cd00268">
    <property type="entry name" value="DEADc"/>
    <property type="match status" value="1"/>
</dbReference>
<dbReference type="GO" id="GO:0005524">
    <property type="term" value="F:ATP binding"/>
    <property type="evidence" value="ECO:0007669"/>
    <property type="project" value="UniProtKB-KW"/>
</dbReference>
<evidence type="ECO:0000259" key="7">
    <source>
        <dbReference type="PROSITE" id="PS51192"/>
    </source>
</evidence>
<feature type="region of interest" description="Disordered" evidence="6">
    <location>
        <begin position="376"/>
        <end position="418"/>
    </location>
</feature>
<dbReference type="InterPro" id="IPR001650">
    <property type="entry name" value="Helicase_C-like"/>
</dbReference>
<dbReference type="GO" id="GO:0003676">
    <property type="term" value="F:nucleic acid binding"/>
    <property type="evidence" value="ECO:0007669"/>
    <property type="project" value="InterPro"/>
</dbReference>
<reference evidence="9 10" key="1">
    <citation type="submission" date="2020-04" db="EMBL/GenBank/DDBJ databases">
        <title>Vibrio sp. SM6, a novel species isolated from seawater.</title>
        <authorList>
            <person name="Wang X."/>
        </authorList>
    </citation>
    <scope>NUCLEOTIDE SEQUENCE [LARGE SCALE GENOMIC DNA]</scope>
    <source>
        <strain evidence="9 10">SM6</strain>
    </source>
</reference>
<accession>A0A7X8TQK0</accession>
<evidence type="ECO:0000313" key="9">
    <source>
        <dbReference type="EMBL" id="NLS12996.1"/>
    </source>
</evidence>
<keyword evidence="4" id="KW-0067">ATP-binding</keyword>
<evidence type="ECO:0000256" key="1">
    <source>
        <dbReference type="ARBA" id="ARBA00022741"/>
    </source>
</evidence>
<feature type="domain" description="Helicase ATP-binding" evidence="7">
    <location>
        <begin position="30"/>
        <end position="203"/>
    </location>
</feature>
<dbReference type="PANTHER" id="PTHR47959">
    <property type="entry name" value="ATP-DEPENDENT RNA HELICASE RHLE-RELATED"/>
    <property type="match status" value="1"/>
</dbReference>
<evidence type="ECO:0000256" key="6">
    <source>
        <dbReference type="SAM" id="MobiDB-lite"/>
    </source>
</evidence>
<evidence type="ECO:0000313" key="10">
    <source>
        <dbReference type="Proteomes" id="UP000535589"/>
    </source>
</evidence>
<name>A0A7X8TQK0_9VIBR</name>
<dbReference type="SUPFAM" id="SSF52540">
    <property type="entry name" value="P-loop containing nucleoside triphosphate hydrolases"/>
    <property type="match status" value="1"/>
</dbReference>
<evidence type="ECO:0000256" key="2">
    <source>
        <dbReference type="ARBA" id="ARBA00022801"/>
    </source>
</evidence>
<dbReference type="InterPro" id="IPR011545">
    <property type="entry name" value="DEAD/DEAH_box_helicase_dom"/>
</dbReference>
<dbReference type="Pfam" id="PF00270">
    <property type="entry name" value="DEAD"/>
    <property type="match status" value="1"/>
</dbReference>